<keyword evidence="3" id="KW-1185">Reference proteome</keyword>
<dbReference type="EnsemblFungi" id="EJT73017">
    <property type="protein sequence ID" value="EJT73017"/>
    <property type="gene ID" value="GGTG_09868"/>
</dbReference>
<evidence type="ECO:0000313" key="3">
    <source>
        <dbReference type="Proteomes" id="UP000006039"/>
    </source>
</evidence>
<evidence type="ECO:0000313" key="2">
    <source>
        <dbReference type="EnsemblFungi" id="EJT73017"/>
    </source>
</evidence>
<dbReference type="GO" id="GO:0005576">
    <property type="term" value="C:extracellular region"/>
    <property type="evidence" value="ECO:0007669"/>
    <property type="project" value="TreeGrafter"/>
</dbReference>
<protein>
    <submittedName>
        <fullName evidence="1 2">Uncharacterized protein</fullName>
    </submittedName>
</protein>
<reference evidence="3" key="1">
    <citation type="submission" date="2010-07" db="EMBL/GenBank/DDBJ databases">
        <title>The genome sequence of Gaeumannomyces graminis var. tritici strain R3-111a-1.</title>
        <authorList>
            <consortium name="The Broad Institute Genome Sequencing Platform"/>
            <person name="Ma L.-J."/>
            <person name="Dead R."/>
            <person name="Young S."/>
            <person name="Zeng Q."/>
            <person name="Koehrsen M."/>
            <person name="Alvarado L."/>
            <person name="Berlin A."/>
            <person name="Chapman S.B."/>
            <person name="Chen Z."/>
            <person name="Freedman E."/>
            <person name="Gellesch M."/>
            <person name="Goldberg J."/>
            <person name="Griggs A."/>
            <person name="Gujja S."/>
            <person name="Heilman E.R."/>
            <person name="Heiman D."/>
            <person name="Hepburn T."/>
            <person name="Howarth C."/>
            <person name="Jen D."/>
            <person name="Larson L."/>
            <person name="Mehta T."/>
            <person name="Neiman D."/>
            <person name="Pearson M."/>
            <person name="Roberts A."/>
            <person name="Saif S."/>
            <person name="Shea T."/>
            <person name="Shenoy N."/>
            <person name="Sisk P."/>
            <person name="Stolte C."/>
            <person name="Sykes S."/>
            <person name="Walk T."/>
            <person name="White J."/>
            <person name="Yandava C."/>
            <person name="Haas B."/>
            <person name="Nusbaum C."/>
            <person name="Birren B."/>
        </authorList>
    </citation>
    <scope>NUCLEOTIDE SEQUENCE [LARGE SCALE GENOMIC DNA]</scope>
    <source>
        <strain evidence="3">R3-111a-1</strain>
    </source>
</reference>
<reference evidence="1" key="2">
    <citation type="submission" date="2010-07" db="EMBL/GenBank/DDBJ databases">
        <authorList>
            <consortium name="The Broad Institute Genome Sequencing Platform"/>
            <consortium name="Broad Institute Genome Sequencing Center for Infectious Disease"/>
            <person name="Ma L.-J."/>
            <person name="Dead R."/>
            <person name="Young S."/>
            <person name="Zeng Q."/>
            <person name="Koehrsen M."/>
            <person name="Alvarado L."/>
            <person name="Berlin A."/>
            <person name="Chapman S.B."/>
            <person name="Chen Z."/>
            <person name="Freedman E."/>
            <person name="Gellesch M."/>
            <person name="Goldberg J."/>
            <person name="Griggs A."/>
            <person name="Gujja S."/>
            <person name="Heilman E.R."/>
            <person name="Heiman D."/>
            <person name="Hepburn T."/>
            <person name="Howarth C."/>
            <person name="Jen D."/>
            <person name="Larson L."/>
            <person name="Mehta T."/>
            <person name="Neiman D."/>
            <person name="Pearson M."/>
            <person name="Roberts A."/>
            <person name="Saif S."/>
            <person name="Shea T."/>
            <person name="Shenoy N."/>
            <person name="Sisk P."/>
            <person name="Stolte C."/>
            <person name="Sykes S."/>
            <person name="Walk T."/>
            <person name="White J."/>
            <person name="Yandava C."/>
            <person name="Haas B."/>
            <person name="Nusbaum C."/>
            <person name="Birren B."/>
        </authorList>
    </citation>
    <scope>NUCLEOTIDE SEQUENCE</scope>
    <source>
        <strain evidence="1">R3-111a-1</strain>
    </source>
</reference>
<name>J3P8N3_GAET3</name>
<dbReference type="OrthoDB" id="2099887at2759"/>
<reference evidence="2" key="5">
    <citation type="submission" date="2018-04" db="UniProtKB">
        <authorList>
            <consortium name="EnsemblFungi"/>
        </authorList>
    </citation>
    <scope>IDENTIFICATION</scope>
    <source>
        <strain evidence="2">R3-111a-1</strain>
    </source>
</reference>
<proteinExistence type="predicted"/>
<dbReference type="EMBL" id="GL385399">
    <property type="protein sequence ID" value="EJT73017.1"/>
    <property type="molecule type" value="Genomic_DNA"/>
</dbReference>
<accession>J3P8N3</accession>
<dbReference type="PANTHER" id="PTHR38787:SF3">
    <property type="entry name" value="REGULATORY P DOMAIN-CONTAINING PROTEIN"/>
    <property type="match status" value="1"/>
</dbReference>
<dbReference type="PANTHER" id="PTHR38787">
    <property type="entry name" value="REGULATORY P DOMAIN-CONTAINING PROTEIN"/>
    <property type="match status" value="1"/>
</dbReference>
<dbReference type="AlphaFoldDB" id="J3P8N3"/>
<organism evidence="1">
    <name type="scientific">Gaeumannomyces tritici (strain R3-111a-1)</name>
    <name type="common">Wheat and barley take-all root rot fungus</name>
    <name type="synonym">Gaeumannomyces graminis var. tritici</name>
    <dbReference type="NCBI Taxonomy" id="644352"/>
    <lineage>
        <taxon>Eukaryota</taxon>
        <taxon>Fungi</taxon>
        <taxon>Dikarya</taxon>
        <taxon>Ascomycota</taxon>
        <taxon>Pezizomycotina</taxon>
        <taxon>Sordariomycetes</taxon>
        <taxon>Sordariomycetidae</taxon>
        <taxon>Magnaporthales</taxon>
        <taxon>Magnaporthaceae</taxon>
        <taxon>Gaeumannomyces</taxon>
    </lineage>
</organism>
<reference evidence="2" key="4">
    <citation type="journal article" date="2015" name="G3 (Bethesda)">
        <title>Genome sequences of three phytopathogenic species of the Magnaporthaceae family of fungi.</title>
        <authorList>
            <person name="Okagaki L.H."/>
            <person name="Nunes C.C."/>
            <person name="Sailsbery J."/>
            <person name="Clay B."/>
            <person name="Brown D."/>
            <person name="John T."/>
            <person name="Oh Y."/>
            <person name="Young N."/>
            <person name="Fitzgerald M."/>
            <person name="Haas B.J."/>
            <person name="Zeng Q."/>
            <person name="Young S."/>
            <person name="Adiconis X."/>
            <person name="Fan L."/>
            <person name="Levin J.Z."/>
            <person name="Mitchell T.K."/>
            <person name="Okubara P.A."/>
            <person name="Farman M.L."/>
            <person name="Kohn L.M."/>
            <person name="Birren B."/>
            <person name="Ma L.-J."/>
            <person name="Dean R.A."/>
        </authorList>
    </citation>
    <scope>NUCLEOTIDE SEQUENCE</scope>
    <source>
        <strain evidence="2">R3-111a-1</strain>
    </source>
</reference>
<dbReference type="eggNOG" id="ENOG502QQSB">
    <property type="taxonomic scope" value="Eukaryota"/>
</dbReference>
<dbReference type="Proteomes" id="UP000006039">
    <property type="component" value="Unassembled WGS sequence"/>
</dbReference>
<reference evidence="1" key="3">
    <citation type="submission" date="2010-09" db="EMBL/GenBank/DDBJ databases">
        <title>Annotation of Gaeumannomyces graminis var. tritici R3-111a-1.</title>
        <authorList>
            <consortium name="The Broad Institute Genome Sequencing Platform"/>
            <person name="Ma L.-J."/>
            <person name="Dead R."/>
            <person name="Young S.K."/>
            <person name="Zeng Q."/>
            <person name="Gargeya S."/>
            <person name="Fitzgerald M."/>
            <person name="Haas B."/>
            <person name="Abouelleil A."/>
            <person name="Alvarado L."/>
            <person name="Arachchi H.M."/>
            <person name="Berlin A."/>
            <person name="Brown A."/>
            <person name="Chapman S.B."/>
            <person name="Chen Z."/>
            <person name="Dunbar C."/>
            <person name="Freedman E."/>
            <person name="Gearin G."/>
            <person name="Gellesch M."/>
            <person name="Goldberg J."/>
            <person name="Griggs A."/>
            <person name="Gujja S."/>
            <person name="Heiman D."/>
            <person name="Howarth C."/>
            <person name="Larson L."/>
            <person name="Lui A."/>
            <person name="MacDonald P.J.P."/>
            <person name="Mehta T."/>
            <person name="Montmayeur A."/>
            <person name="Murphy C."/>
            <person name="Neiman D."/>
            <person name="Pearson M."/>
            <person name="Priest M."/>
            <person name="Roberts A."/>
            <person name="Saif S."/>
            <person name="Shea T."/>
            <person name="Shenoy N."/>
            <person name="Sisk P."/>
            <person name="Stolte C."/>
            <person name="Sykes S."/>
            <person name="Yandava C."/>
            <person name="Wortman J."/>
            <person name="Nusbaum C."/>
            <person name="Birren B."/>
        </authorList>
    </citation>
    <scope>NUCLEOTIDE SEQUENCE</scope>
    <source>
        <strain evidence="1">R3-111a-1</strain>
    </source>
</reference>
<gene>
    <name evidence="2" type="primary">20350326</name>
    <name evidence="1" type="ORF">GGTG_09868</name>
</gene>
<dbReference type="GeneID" id="20350326"/>
<evidence type="ECO:0000313" key="1">
    <source>
        <dbReference type="EMBL" id="EJT73017.1"/>
    </source>
</evidence>
<dbReference type="STRING" id="644352.J3P8N3"/>
<sequence length="147" mass="16278">MDDELDEQKGAGPAKDGFPVTYIWDIRGLKKPRQTGLWKGTINPHDGLLYQSNYGAGLRVYNVSSVPSDPMGGSVGEVAYFDVHPRGRRRAGGGNVSFAGLWSSYAQFRSGFVWVNTFERGGFLVRPTGEAYVPFKPPTRPRPRWGL</sequence>
<dbReference type="RefSeq" id="XP_009225991.1">
    <property type="nucleotide sequence ID" value="XM_009227727.1"/>
</dbReference>
<dbReference type="VEuPathDB" id="FungiDB:GGTG_09868"/>
<dbReference type="HOGENOM" id="CLU_1768189_0_0_1"/>